<reference evidence="2 3" key="1">
    <citation type="submission" date="2024-05" db="EMBL/GenBank/DDBJ databases">
        <title>A high-quality chromosomal-level genome assembly of Topmouth culter (Culter alburnus).</title>
        <authorList>
            <person name="Zhao H."/>
        </authorList>
    </citation>
    <scope>NUCLEOTIDE SEQUENCE [LARGE SCALE GENOMIC DNA]</scope>
    <source>
        <strain evidence="2">CATC2023</strain>
        <tissue evidence="2">Muscle</tissue>
    </source>
</reference>
<feature type="region of interest" description="Disordered" evidence="1">
    <location>
        <begin position="1"/>
        <end position="60"/>
    </location>
</feature>
<comment type="caution">
    <text evidence="2">The sequence shown here is derived from an EMBL/GenBank/DDBJ whole genome shotgun (WGS) entry which is preliminary data.</text>
</comment>
<proteinExistence type="predicted"/>
<dbReference type="EMBL" id="JAWDJR010000019">
    <property type="protein sequence ID" value="KAK9957709.1"/>
    <property type="molecule type" value="Genomic_DNA"/>
</dbReference>
<organism evidence="2 3">
    <name type="scientific">Culter alburnus</name>
    <name type="common">Topmouth culter</name>
    <dbReference type="NCBI Taxonomy" id="194366"/>
    <lineage>
        <taxon>Eukaryota</taxon>
        <taxon>Metazoa</taxon>
        <taxon>Chordata</taxon>
        <taxon>Craniata</taxon>
        <taxon>Vertebrata</taxon>
        <taxon>Euteleostomi</taxon>
        <taxon>Actinopterygii</taxon>
        <taxon>Neopterygii</taxon>
        <taxon>Teleostei</taxon>
        <taxon>Ostariophysi</taxon>
        <taxon>Cypriniformes</taxon>
        <taxon>Xenocyprididae</taxon>
        <taxon>Xenocypridinae</taxon>
        <taxon>Culter</taxon>
    </lineage>
</organism>
<sequence length="113" mass="12701">LDVQAENPGDNNPNPLEETVGDDLNSRAGEPINESSSLQSETATEQCPSTDSLSTDPARWGKIDESVRAYWARKGPESVQNKDANVKASERHYKYQKRLFSKTHFKRKHLNGE</sequence>
<keyword evidence="3" id="KW-1185">Reference proteome</keyword>
<dbReference type="Proteomes" id="UP001479290">
    <property type="component" value="Unassembled WGS sequence"/>
</dbReference>
<gene>
    <name evidence="2" type="ORF">ABG768_011932</name>
</gene>
<dbReference type="AlphaFoldDB" id="A0AAW1ZBM3"/>
<evidence type="ECO:0000313" key="3">
    <source>
        <dbReference type="Proteomes" id="UP001479290"/>
    </source>
</evidence>
<accession>A0AAW1ZBM3</accession>
<feature type="compositionally biased region" description="Polar residues" evidence="1">
    <location>
        <begin position="33"/>
        <end position="55"/>
    </location>
</feature>
<evidence type="ECO:0000256" key="1">
    <source>
        <dbReference type="SAM" id="MobiDB-lite"/>
    </source>
</evidence>
<feature type="non-terminal residue" evidence="2">
    <location>
        <position position="1"/>
    </location>
</feature>
<evidence type="ECO:0000313" key="2">
    <source>
        <dbReference type="EMBL" id="KAK9957709.1"/>
    </source>
</evidence>
<name>A0AAW1ZBM3_CULAL</name>
<protein>
    <submittedName>
        <fullName evidence="2">Uncharacterized protein</fullName>
    </submittedName>
</protein>